<keyword evidence="5 7" id="KW-0472">Membrane</keyword>
<evidence type="ECO:0000256" key="6">
    <source>
        <dbReference type="SAM" id="Coils"/>
    </source>
</evidence>
<keyword evidence="3 7" id="KW-0812">Transmembrane</keyword>
<keyword evidence="10" id="KW-1185">Reference proteome</keyword>
<evidence type="ECO:0000313" key="9">
    <source>
        <dbReference type="EMBL" id="TDT43439.1"/>
    </source>
</evidence>
<evidence type="ECO:0000256" key="7">
    <source>
        <dbReference type="SAM" id="Phobius"/>
    </source>
</evidence>
<dbReference type="InterPro" id="IPR050445">
    <property type="entry name" value="Bact_polysacc_biosynth/exp"/>
</dbReference>
<evidence type="ECO:0000256" key="5">
    <source>
        <dbReference type="ARBA" id="ARBA00023136"/>
    </source>
</evidence>
<evidence type="ECO:0000256" key="2">
    <source>
        <dbReference type="ARBA" id="ARBA00022475"/>
    </source>
</evidence>
<dbReference type="RefSeq" id="WP_166646006.1">
    <property type="nucleotide sequence ID" value="NZ_SOAX01000002.1"/>
</dbReference>
<feature type="transmembrane region" description="Helical" evidence="7">
    <location>
        <begin position="20"/>
        <end position="38"/>
    </location>
</feature>
<evidence type="ECO:0000259" key="8">
    <source>
        <dbReference type="Pfam" id="PF02706"/>
    </source>
</evidence>
<dbReference type="Proteomes" id="UP000295830">
    <property type="component" value="Unassembled WGS sequence"/>
</dbReference>
<name>A0A4R7K1Q9_9GAMM</name>
<evidence type="ECO:0000313" key="10">
    <source>
        <dbReference type="Proteomes" id="UP000295830"/>
    </source>
</evidence>
<accession>A0A4R7K1Q9</accession>
<keyword evidence="4 7" id="KW-1133">Transmembrane helix</keyword>
<dbReference type="Pfam" id="PF02706">
    <property type="entry name" value="Wzz"/>
    <property type="match status" value="1"/>
</dbReference>
<comment type="subcellular location">
    <subcellularLocation>
        <location evidence="1">Cell membrane</location>
        <topology evidence="1">Multi-pass membrane protein</topology>
    </subcellularLocation>
</comment>
<keyword evidence="2" id="KW-1003">Cell membrane</keyword>
<evidence type="ECO:0000256" key="1">
    <source>
        <dbReference type="ARBA" id="ARBA00004651"/>
    </source>
</evidence>
<dbReference type="AlphaFoldDB" id="A0A4R7K1Q9"/>
<feature type="coiled-coil region" evidence="6">
    <location>
        <begin position="144"/>
        <end position="171"/>
    </location>
</feature>
<gene>
    <name evidence="9" type="ORF">DES49_1253</name>
</gene>
<organism evidence="9 10">
    <name type="scientific">Halospina denitrificans</name>
    <dbReference type="NCBI Taxonomy" id="332522"/>
    <lineage>
        <taxon>Bacteria</taxon>
        <taxon>Pseudomonadati</taxon>
        <taxon>Pseudomonadota</taxon>
        <taxon>Gammaproteobacteria</taxon>
        <taxon>Halospina</taxon>
    </lineage>
</organism>
<reference evidence="9 10" key="1">
    <citation type="submission" date="2019-03" db="EMBL/GenBank/DDBJ databases">
        <title>Genomic Encyclopedia of Type Strains, Phase IV (KMG-IV): sequencing the most valuable type-strain genomes for metagenomic binning, comparative biology and taxonomic classification.</title>
        <authorList>
            <person name="Goeker M."/>
        </authorList>
    </citation>
    <scope>NUCLEOTIDE SEQUENCE [LARGE SCALE GENOMIC DNA]</scope>
    <source>
        <strain evidence="9 10">DSM 15505</strain>
    </source>
</reference>
<dbReference type="PANTHER" id="PTHR32309:SF31">
    <property type="entry name" value="CAPSULAR EXOPOLYSACCHARIDE FAMILY"/>
    <property type="match status" value="1"/>
</dbReference>
<comment type="caution">
    <text evidence="9">The sequence shown here is derived from an EMBL/GenBank/DDBJ whole genome shotgun (WGS) entry which is preliminary data.</text>
</comment>
<feature type="domain" description="Polysaccharide chain length determinant N-terminal" evidence="8">
    <location>
        <begin position="4"/>
        <end position="55"/>
    </location>
</feature>
<dbReference type="EMBL" id="SOAX01000002">
    <property type="protein sequence ID" value="TDT43439.1"/>
    <property type="molecule type" value="Genomic_DNA"/>
</dbReference>
<evidence type="ECO:0000256" key="3">
    <source>
        <dbReference type="ARBA" id="ARBA00022692"/>
    </source>
</evidence>
<proteinExistence type="predicted"/>
<keyword evidence="6" id="KW-0175">Coiled coil</keyword>
<evidence type="ECO:0000256" key="4">
    <source>
        <dbReference type="ARBA" id="ARBA00022989"/>
    </source>
</evidence>
<dbReference type="PANTHER" id="PTHR32309">
    <property type="entry name" value="TYROSINE-PROTEIN KINASE"/>
    <property type="match status" value="1"/>
</dbReference>
<feature type="transmembrane region" description="Helical" evidence="7">
    <location>
        <begin position="265"/>
        <end position="286"/>
    </location>
</feature>
<protein>
    <submittedName>
        <fullName evidence="9">LPS O-antigen subunit length determinant protein (WzzB/FepE family)</fullName>
    </submittedName>
</protein>
<dbReference type="GO" id="GO:0005886">
    <property type="term" value="C:plasma membrane"/>
    <property type="evidence" value="ECO:0007669"/>
    <property type="project" value="UniProtKB-SubCell"/>
</dbReference>
<dbReference type="InterPro" id="IPR003856">
    <property type="entry name" value="LPS_length_determ_N"/>
</dbReference>
<sequence length="296" mass="33070">MHDDEIDLVDIARVLLRRKWWIIGTFLVVTLGALAYGLQQQRVYAYTTSIELGEFGPEEFVAGAASTASTISDRILLSTKRAFLQERDLESMPFDVSVNTPEESSFVNLVSEAPLEDQSLVAEFHKRVFERLRDEHQSRLSIMENQSDAKLKNLRSALETQEKRLSMLEELSVIRNKGSGDEGNVRAEARSGEENMQAELASTDAALTMLLSQLQLSERISEREQAMNELQGEIRDEETKRSWIKPTRAEDVAVASLSPVGTSRALIAVLGAILGGMLGLFMAFMVEFVAKVRESE</sequence>